<name>A0ABQ9HSN3_9NEOP</name>
<keyword evidence="2" id="KW-1185">Reference proteome</keyword>
<dbReference type="EMBL" id="JARBHB010000004">
    <property type="protein sequence ID" value="KAJ8887125.1"/>
    <property type="molecule type" value="Genomic_DNA"/>
</dbReference>
<organism evidence="1 2">
    <name type="scientific">Dryococelus australis</name>
    <dbReference type="NCBI Taxonomy" id="614101"/>
    <lineage>
        <taxon>Eukaryota</taxon>
        <taxon>Metazoa</taxon>
        <taxon>Ecdysozoa</taxon>
        <taxon>Arthropoda</taxon>
        <taxon>Hexapoda</taxon>
        <taxon>Insecta</taxon>
        <taxon>Pterygota</taxon>
        <taxon>Neoptera</taxon>
        <taxon>Polyneoptera</taxon>
        <taxon>Phasmatodea</taxon>
        <taxon>Verophasmatodea</taxon>
        <taxon>Anareolatae</taxon>
        <taxon>Phasmatidae</taxon>
        <taxon>Eurycanthinae</taxon>
        <taxon>Dryococelus</taxon>
    </lineage>
</organism>
<protein>
    <submittedName>
        <fullName evidence="1">Uncharacterized protein</fullName>
    </submittedName>
</protein>
<comment type="caution">
    <text evidence="1">The sequence shown here is derived from an EMBL/GenBank/DDBJ whole genome shotgun (WGS) entry which is preliminary data.</text>
</comment>
<proteinExistence type="predicted"/>
<gene>
    <name evidence="1" type="ORF">PR048_013340</name>
</gene>
<evidence type="ECO:0000313" key="2">
    <source>
        <dbReference type="Proteomes" id="UP001159363"/>
    </source>
</evidence>
<accession>A0ABQ9HSN3</accession>
<dbReference type="Proteomes" id="UP001159363">
    <property type="component" value="Chromosome X"/>
</dbReference>
<evidence type="ECO:0000313" key="1">
    <source>
        <dbReference type="EMBL" id="KAJ8887125.1"/>
    </source>
</evidence>
<sequence>MLGNVQKRMGTRLKKLKTKLQGKKLEDGKLFGSRGQYFQLFSSYEDPQRGLCPKGAECWCKYQRAKTKGECYKHSNHVHLPRVVVEEMKSLFRDLSEPELLKKCLHGRTQNPNESVNSVIWNRLPKTTFIRVRTLYFGVWDAVASFNEGNLIMCHMYGRLGFPPGRNCVQAMKRLDGYRIDEAKRMVKNIEMKARQKRKAAKRK</sequence>
<reference evidence="1 2" key="1">
    <citation type="submission" date="2023-02" db="EMBL/GenBank/DDBJ databases">
        <title>LHISI_Scaffold_Assembly.</title>
        <authorList>
            <person name="Stuart O.P."/>
            <person name="Cleave R."/>
            <person name="Magrath M.J.L."/>
            <person name="Mikheyev A.S."/>
        </authorList>
    </citation>
    <scope>NUCLEOTIDE SEQUENCE [LARGE SCALE GENOMIC DNA]</scope>
    <source>
        <strain evidence="1">Daus_M_001</strain>
        <tissue evidence="1">Leg muscle</tissue>
    </source>
</reference>